<accession>A0A194ANA1</accession>
<protein>
    <submittedName>
        <fullName evidence="1">Uncharacterized protein</fullName>
    </submittedName>
</protein>
<proteinExistence type="predicted"/>
<sequence>MELVELVPGFYEHTGANHLFLKVHFTDYEYAVVETCDGGTFSTCVHKQVEIWSRTMDPIPLHIKTTLEDVVSGNLCIPVDDLHELEAGNCNAPEITIPDLMSHRKKTSWSLGSLLRKIF</sequence>
<dbReference type="EMBL" id="GELH01000309">
    <property type="protein sequence ID" value="JAS03963.1"/>
    <property type="molecule type" value="Transcribed_RNA"/>
</dbReference>
<dbReference type="AlphaFoldDB" id="A0A194ANA1"/>
<dbReference type="EMBL" id="GELH01000310">
    <property type="protein sequence ID" value="JAS03962.1"/>
    <property type="molecule type" value="Transcribed_RNA"/>
</dbReference>
<organism evidence="1">
    <name type="scientific">Pinctada fucata</name>
    <name type="common">Akoya pearl oyster</name>
    <name type="synonym">Pinctada imbricata fucata</name>
    <dbReference type="NCBI Taxonomy" id="50426"/>
    <lineage>
        <taxon>Eukaryota</taxon>
        <taxon>Metazoa</taxon>
        <taxon>Spiralia</taxon>
        <taxon>Lophotrochozoa</taxon>
        <taxon>Mollusca</taxon>
        <taxon>Bivalvia</taxon>
        <taxon>Autobranchia</taxon>
        <taxon>Pteriomorphia</taxon>
        <taxon>Pterioida</taxon>
        <taxon>Pterioidea</taxon>
        <taxon>Pteriidae</taxon>
        <taxon>Pinctada</taxon>
    </lineage>
</organism>
<evidence type="ECO:0000313" key="1">
    <source>
        <dbReference type="EMBL" id="JAS03962.1"/>
    </source>
</evidence>
<reference evidence="1" key="1">
    <citation type="submission" date="2016-03" db="EMBL/GenBank/DDBJ databases">
        <authorList>
            <person name="Ploux O."/>
        </authorList>
    </citation>
    <scope>NUCLEOTIDE SEQUENCE</scope>
    <source>
        <tissue evidence="1">Mantle</tissue>
    </source>
</reference>
<name>A0A194ANA1_PINFU</name>